<dbReference type="Pfam" id="PF16198">
    <property type="entry name" value="TruB_C_2"/>
    <property type="match status" value="1"/>
</dbReference>
<dbReference type="Gene3D" id="3.30.2350.10">
    <property type="entry name" value="Pseudouridine synthase"/>
    <property type="match status" value="1"/>
</dbReference>
<evidence type="ECO:0000313" key="9">
    <source>
        <dbReference type="EMBL" id="PXX76002.1"/>
    </source>
</evidence>
<dbReference type="InterPro" id="IPR002501">
    <property type="entry name" value="PsdUridine_synth_N"/>
</dbReference>
<dbReference type="OrthoDB" id="9802309at2"/>
<dbReference type="SUPFAM" id="SSF88697">
    <property type="entry name" value="PUA domain-like"/>
    <property type="match status" value="1"/>
</dbReference>
<dbReference type="EC" id="5.4.99.25" evidence="5"/>
<comment type="function">
    <text evidence="5">Responsible for synthesis of pseudouridine from uracil-55 in the psi GC loop of transfer RNAs.</text>
</comment>
<proteinExistence type="inferred from homology"/>
<dbReference type="InterPro" id="IPR015947">
    <property type="entry name" value="PUA-like_sf"/>
</dbReference>
<feature type="domain" description="Pseudouridine synthase II N-terminal" evidence="6">
    <location>
        <begin position="36"/>
        <end position="184"/>
    </location>
</feature>
<evidence type="ECO:0000259" key="6">
    <source>
        <dbReference type="Pfam" id="PF01509"/>
    </source>
</evidence>
<evidence type="ECO:0000259" key="8">
    <source>
        <dbReference type="Pfam" id="PF16198"/>
    </source>
</evidence>
<feature type="domain" description="tRNA pseudouridine synthase II TruB subfamily 1 C-terminal" evidence="7">
    <location>
        <begin position="246"/>
        <end position="303"/>
    </location>
</feature>
<dbReference type="GO" id="GO:0160148">
    <property type="term" value="F:tRNA pseudouridine(55) synthase activity"/>
    <property type="evidence" value="ECO:0007669"/>
    <property type="project" value="UniProtKB-EC"/>
</dbReference>
<dbReference type="SUPFAM" id="SSF55120">
    <property type="entry name" value="Pseudouridine synthase"/>
    <property type="match status" value="1"/>
</dbReference>
<dbReference type="InterPro" id="IPR015240">
    <property type="entry name" value="tRNA_sdUridine_synth_fam1_C"/>
</dbReference>
<dbReference type="InterPro" id="IPR032819">
    <property type="entry name" value="TruB_C"/>
</dbReference>
<feature type="domain" description="tRNA pseudouridylate synthase B C-terminal" evidence="8">
    <location>
        <begin position="185"/>
        <end position="242"/>
    </location>
</feature>
<sequence>MTVSRLPKPPKRPIHGVLLLDKPLGMSSNKALQTTRWHYHAEKAGHTGVLDPLATGLLPVCLGEATKFSAHLLDADKGYTATVRFGHYSSTGDLEGEFTPGERPIDFDQAGLLAAMASLTGPIEQVPPMYSALKHQGRSLYEYARQGVEIERKPRQVVIHRLELLSFDGQDAVLDVQCSKGTYVRTLAADLGAKLGCGAHLAGLRRTRTAGFDIADAIALDTLVEMTPEARMAMLLPVDILVNHLPIHTLNDAETHKICHGQPVHVAEKDAIIQGCRLYDSQQRFVGIGRMRADGLLWPDRLLAFSPAA</sequence>
<organism evidence="9 10">
    <name type="scientific">Rivihabitans pingtungensis</name>
    <dbReference type="NCBI Taxonomy" id="1054498"/>
    <lineage>
        <taxon>Bacteria</taxon>
        <taxon>Pseudomonadati</taxon>
        <taxon>Pseudomonadota</taxon>
        <taxon>Betaproteobacteria</taxon>
        <taxon>Neisseriales</taxon>
        <taxon>Aquaspirillaceae</taxon>
        <taxon>Rivihabitans</taxon>
    </lineage>
</organism>
<gene>
    <name evidence="5" type="primary">truB</name>
    <name evidence="9" type="ORF">DFR34_12335</name>
</gene>
<evidence type="ECO:0000313" key="10">
    <source>
        <dbReference type="Proteomes" id="UP000247555"/>
    </source>
</evidence>
<evidence type="ECO:0000256" key="5">
    <source>
        <dbReference type="HAMAP-Rule" id="MF_01080"/>
    </source>
</evidence>
<dbReference type="EMBL" id="QJKI01000023">
    <property type="protein sequence ID" value="PXX76002.1"/>
    <property type="molecule type" value="Genomic_DNA"/>
</dbReference>
<protein>
    <recommendedName>
        <fullName evidence="5">tRNA pseudouridine synthase B</fullName>
        <ecNumber evidence="5">5.4.99.25</ecNumber>
    </recommendedName>
    <alternativeName>
        <fullName evidence="5">tRNA pseudouridine(55) synthase</fullName>
        <shortName evidence="5">Psi55 synthase</shortName>
    </alternativeName>
    <alternativeName>
        <fullName evidence="5">tRNA pseudouridylate synthase</fullName>
    </alternativeName>
    <alternativeName>
        <fullName evidence="5">tRNA-uridine isomerase</fullName>
    </alternativeName>
</protein>
<keyword evidence="3 5" id="KW-0819">tRNA processing</keyword>
<dbReference type="NCBIfam" id="TIGR00431">
    <property type="entry name" value="TruB"/>
    <property type="match status" value="1"/>
</dbReference>
<dbReference type="CDD" id="cd21152">
    <property type="entry name" value="PUA_TruB_bacterial"/>
    <property type="match status" value="1"/>
</dbReference>
<evidence type="ECO:0000259" key="7">
    <source>
        <dbReference type="Pfam" id="PF09157"/>
    </source>
</evidence>
<dbReference type="GO" id="GO:0003723">
    <property type="term" value="F:RNA binding"/>
    <property type="evidence" value="ECO:0007669"/>
    <property type="project" value="InterPro"/>
</dbReference>
<dbReference type="Gene3D" id="2.30.130.10">
    <property type="entry name" value="PUA domain"/>
    <property type="match status" value="1"/>
</dbReference>
<dbReference type="GO" id="GO:0031119">
    <property type="term" value="P:tRNA pseudouridine synthesis"/>
    <property type="evidence" value="ECO:0007669"/>
    <property type="project" value="UniProtKB-UniRule"/>
</dbReference>
<keyword evidence="10" id="KW-1185">Reference proteome</keyword>
<dbReference type="HAMAP" id="MF_01080">
    <property type="entry name" value="TruB_bact"/>
    <property type="match status" value="1"/>
</dbReference>
<evidence type="ECO:0000256" key="2">
    <source>
        <dbReference type="ARBA" id="ARBA00005642"/>
    </source>
</evidence>
<name>A0A318KTI4_9NEIS</name>
<reference evidence="9 10" key="1">
    <citation type="submission" date="2018-05" db="EMBL/GenBank/DDBJ databases">
        <title>Genomic Encyclopedia of Type Strains, Phase IV (KMG-IV): sequencing the most valuable type-strain genomes for metagenomic binning, comparative biology and taxonomic classification.</title>
        <authorList>
            <person name="Goeker M."/>
        </authorList>
    </citation>
    <scope>NUCLEOTIDE SEQUENCE [LARGE SCALE GENOMIC DNA]</scope>
    <source>
        <strain evidence="9 10">DSM 29661</strain>
    </source>
</reference>
<dbReference type="InterPro" id="IPR036974">
    <property type="entry name" value="PUA_sf"/>
</dbReference>
<dbReference type="PANTHER" id="PTHR13767">
    <property type="entry name" value="TRNA-PSEUDOURIDINE SYNTHASE"/>
    <property type="match status" value="1"/>
</dbReference>
<dbReference type="CDD" id="cd02573">
    <property type="entry name" value="PseudoU_synth_EcTruB"/>
    <property type="match status" value="1"/>
</dbReference>
<dbReference type="Proteomes" id="UP000247555">
    <property type="component" value="Unassembled WGS sequence"/>
</dbReference>
<keyword evidence="4 5" id="KW-0413">Isomerase</keyword>
<dbReference type="RefSeq" id="WP_110391739.1">
    <property type="nucleotide sequence ID" value="NZ_QJKI01000023.1"/>
</dbReference>
<comment type="catalytic activity">
    <reaction evidence="1 5">
        <text>uridine(55) in tRNA = pseudouridine(55) in tRNA</text>
        <dbReference type="Rhea" id="RHEA:42532"/>
        <dbReference type="Rhea" id="RHEA-COMP:10101"/>
        <dbReference type="Rhea" id="RHEA-COMP:10102"/>
        <dbReference type="ChEBI" id="CHEBI:65314"/>
        <dbReference type="ChEBI" id="CHEBI:65315"/>
        <dbReference type="EC" id="5.4.99.25"/>
    </reaction>
</comment>
<dbReference type="Pfam" id="PF01509">
    <property type="entry name" value="TruB_N"/>
    <property type="match status" value="1"/>
</dbReference>
<comment type="caution">
    <text evidence="9">The sequence shown here is derived from an EMBL/GenBank/DDBJ whole genome shotgun (WGS) entry which is preliminary data.</text>
</comment>
<dbReference type="GO" id="GO:1990481">
    <property type="term" value="P:mRNA pseudouridine synthesis"/>
    <property type="evidence" value="ECO:0007669"/>
    <property type="project" value="TreeGrafter"/>
</dbReference>
<comment type="similarity">
    <text evidence="2 5">Belongs to the pseudouridine synthase TruB family. Type 1 subfamily.</text>
</comment>
<feature type="active site" description="Nucleophile" evidence="5">
    <location>
        <position position="51"/>
    </location>
</feature>
<dbReference type="PANTHER" id="PTHR13767:SF2">
    <property type="entry name" value="PSEUDOURIDYLATE SYNTHASE TRUB1"/>
    <property type="match status" value="1"/>
</dbReference>
<dbReference type="Pfam" id="PF09157">
    <property type="entry name" value="TruB-C_2"/>
    <property type="match status" value="1"/>
</dbReference>
<evidence type="ECO:0000256" key="3">
    <source>
        <dbReference type="ARBA" id="ARBA00022694"/>
    </source>
</evidence>
<accession>A0A318KTI4</accession>
<dbReference type="InterPro" id="IPR020103">
    <property type="entry name" value="PsdUridine_synth_cat_dom_sf"/>
</dbReference>
<evidence type="ECO:0000256" key="4">
    <source>
        <dbReference type="ARBA" id="ARBA00023235"/>
    </source>
</evidence>
<evidence type="ECO:0000256" key="1">
    <source>
        <dbReference type="ARBA" id="ARBA00000385"/>
    </source>
</evidence>
<dbReference type="AlphaFoldDB" id="A0A318KTI4"/>
<dbReference type="InterPro" id="IPR014780">
    <property type="entry name" value="tRNA_psdUridine_synth_TruB"/>
</dbReference>